<evidence type="ECO:0000313" key="3">
    <source>
        <dbReference type="EMBL" id="HEC07641.1"/>
    </source>
</evidence>
<accession>A0A831WGI8</accession>
<dbReference type="GO" id="GO:0032297">
    <property type="term" value="P:negative regulation of DNA-templated DNA replication initiation"/>
    <property type="evidence" value="ECO:0007669"/>
    <property type="project" value="InterPro"/>
</dbReference>
<dbReference type="PANTHER" id="PTHR30050:SF5">
    <property type="entry name" value="DNAA REGULATORY INACTIVATOR HDA"/>
    <property type="match status" value="1"/>
</dbReference>
<evidence type="ECO:0000259" key="2">
    <source>
        <dbReference type="Pfam" id="PF22688"/>
    </source>
</evidence>
<reference evidence="3" key="1">
    <citation type="journal article" date="2020" name="mSystems">
        <title>Genome- and Community-Level Interaction Insights into Carbon Utilization and Element Cycling Functions of Hydrothermarchaeota in Hydrothermal Sediment.</title>
        <authorList>
            <person name="Zhou Z."/>
            <person name="Liu Y."/>
            <person name="Xu W."/>
            <person name="Pan J."/>
            <person name="Luo Z.H."/>
            <person name="Li M."/>
        </authorList>
    </citation>
    <scope>NUCLEOTIDE SEQUENCE [LARGE SCALE GENOMIC DNA]</scope>
    <source>
        <strain evidence="3">HyVt-458</strain>
    </source>
</reference>
<dbReference type="Pfam" id="PF00308">
    <property type="entry name" value="Bac_DnaA"/>
    <property type="match status" value="1"/>
</dbReference>
<proteinExistence type="predicted"/>
<dbReference type="InterPro" id="IPR017788">
    <property type="entry name" value="Hda"/>
</dbReference>
<dbReference type="NCBIfam" id="TIGR03420">
    <property type="entry name" value="DnaA_homol_Hda"/>
    <property type="match status" value="1"/>
</dbReference>
<dbReference type="SUPFAM" id="SSF52540">
    <property type="entry name" value="P-loop containing nucleoside triphosphate hydrolases"/>
    <property type="match status" value="1"/>
</dbReference>
<sequence length="229" mass="25238">MTRQLPLPVELAPQADLADFIAGDNRQLLDLLQRIAADSNDEILFISGGPGSGKTHLLMGLCRRAEQQGRSCAYLPLDELRTLSPALLAGMEAMDILAVDGVQHIAGRDDWEEALFILFNLARDAGRSLVFSADRGPKQLALALPDLRSRLSWGSSYRLQPLDDTGLMELLQTQAQKRGLQLKPKVAQWLLRHCSRSPGNLLGILGRLDQKALAEKRHNLSLPFVQSCL</sequence>
<dbReference type="AlphaFoldDB" id="A0A831WGI8"/>
<dbReference type="PANTHER" id="PTHR30050">
    <property type="entry name" value="CHROMOSOMAL REPLICATION INITIATOR PROTEIN DNAA"/>
    <property type="match status" value="1"/>
</dbReference>
<dbReference type="InterPro" id="IPR055199">
    <property type="entry name" value="Hda_lid"/>
</dbReference>
<name>A0A831WGI8_9GAMM</name>
<dbReference type="Gene3D" id="3.40.50.300">
    <property type="entry name" value="P-loop containing nucleotide triphosphate hydrolases"/>
    <property type="match status" value="1"/>
</dbReference>
<dbReference type="EMBL" id="DRLF01000423">
    <property type="protein sequence ID" value="HEC07641.1"/>
    <property type="molecule type" value="Genomic_DNA"/>
</dbReference>
<feature type="domain" description="Chromosomal replication initiator protein DnaA ATPAse" evidence="1">
    <location>
        <begin position="18"/>
        <end position="155"/>
    </location>
</feature>
<dbReference type="Pfam" id="PF22688">
    <property type="entry name" value="Hda_lid"/>
    <property type="match status" value="1"/>
</dbReference>
<evidence type="ECO:0000259" key="1">
    <source>
        <dbReference type="Pfam" id="PF00308"/>
    </source>
</evidence>
<dbReference type="InterPro" id="IPR027417">
    <property type="entry name" value="P-loop_NTPase"/>
</dbReference>
<comment type="caution">
    <text evidence="3">The sequence shown here is derived from an EMBL/GenBank/DDBJ whole genome shotgun (WGS) entry which is preliminary data.</text>
</comment>
<dbReference type="InterPro" id="IPR013317">
    <property type="entry name" value="DnaA_dom"/>
</dbReference>
<dbReference type="Proteomes" id="UP000886339">
    <property type="component" value="Unassembled WGS sequence"/>
</dbReference>
<dbReference type="Gene3D" id="1.10.8.60">
    <property type="match status" value="1"/>
</dbReference>
<gene>
    <name evidence="3" type="primary">hda</name>
    <name evidence="3" type="ORF">ENJ12_12355</name>
</gene>
<dbReference type="GO" id="GO:0006270">
    <property type="term" value="P:DNA replication initiation"/>
    <property type="evidence" value="ECO:0007669"/>
    <property type="project" value="TreeGrafter"/>
</dbReference>
<feature type="domain" description="Hda lid" evidence="2">
    <location>
        <begin position="165"/>
        <end position="229"/>
    </location>
</feature>
<protein>
    <submittedName>
        <fullName evidence="3">DnaA regulatory inactivator Hda</fullName>
    </submittedName>
</protein>
<organism evidence="3">
    <name type="scientific">Thiolapillus brandeum</name>
    <dbReference type="NCBI Taxonomy" id="1076588"/>
    <lineage>
        <taxon>Bacteria</taxon>
        <taxon>Pseudomonadati</taxon>
        <taxon>Pseudomonadota</taxon>
        <taxon>Gammaproteobacteria</taxon>
        <taxon>Chromatiales</taxon>
        <taxon>Sedimenticolaceae</taxon>
        <taxon>Thiolapillus</taxon>
    </lineage>
</organism>